<comment type="caution">
    <text evidence="2">The sequence shown here is derived from an EMBL/GenBank/DDBJ whole genome shotgun (WGS) entry which is preliminary data.</text>
</comment>
<evidence type="ECO:0000313" key="3">
    <source>
        <dbReference type="Proteomes" id="UP000186804"/>
    </source>
</evidence>
<reference evidence="2 3" key="1">
    <citation type="submission" date="2016-10" db="EMBL/GenBank/DDBJ databases">
        <title>Reductive evolution of mitochondrial metabolism and differential evolution of invasion-related proteins in Cryptosporidium.</title>
        <authorList>
            <person name="Liu S."/>
            <person name="Roellig D.M."/>
            <person name="Guo Y."/>
            <person name="Li N."/>
            <person name="Frace M.A."/>
            <person name="Tang K."/>
            <person name="Zhang L."/>
            <person name="Feng Y."/>
            <person name="Xiao L."/>
        </authorList>
    </citation>
    <scope>NUCLEOTIDE SEQUENCE [LARGE SCALE GENOMIC DNA]</scope>
    <source>
        <strain evidence="2">30847</strain>
    </source>
</reference>
<protein>
    <submittedName>
        <fullName evidence="2">Uncharacterized protein</fullName>
    </submittedName>
</protein>
<dbReference type="EMBL" id="LRBS01000052">
    <property type="protein sequence ID" value="OII76740.1"/>
    <property type="molecule type" value="Genomic_DNA"/>
</dbReference>
<feature type="coiled-coil region" evidence="1">
    <location>
        <begin position="164"/>
        <end position="205"/>
    </location>
</feature>
<organism evidence="2 3">
    <name type="scientific">Cryptosporidium andersoni</name>
    <dbReference type="NCBI Taxonomy" id="117008"/>
    <lineage>
        <taxon>Eukaryota</taxon>
        <taxon>Sar</taxon>
        <taxon>Alveolata</taxon>
        <taxon>Apicomplexa</taxon>
        <taxon>Conoidasida</taxon>
        <taxon>Coccidia</taxon>
        <taxon>Eucoccidiorida</taxon>
        <taxon>Eimeriorina</taxon>
        <taxon>Cryptosporidiidae</taxon>
        <taxon>Cryptosporidium</taxon>
    </lineage>
</organism>
<dbReference type="OrthoDB" id="79871at2759"/>
<dbReference type="VEuPathDB" id="CryptoDB:cand_027610"/>
<dbReference type="Proteomes" id="UP000186804">
    <property type="component" value="Unassembled WGS sequence"/>
</dbReference>
<evidence type="ECO:0000256" key="1">
    <source>
        <dbReference type="SAM" id="Coils"/>
    </source>
</evidence>
<evidence type="ECO:0000313" key="2">
    <source>
        <dbReference type="EMBL" id="OII76740.1"/>
    </source>
</evidence>
<keyword evidence="1" id="KW-0175">Coiled coil</keyword>
<name>A0A1J4MUL7_9CRYT</name>
<dbReference type="RefSeq" id="XP_067068586.1">
    <property type="nucleotide sequence ID" value="XM_067212989.1"/>
</dbReference>
<proteinExistence type="predicted"/>
<gene>
    <name evidence="2" type="ORF">cand_027610</name>
</gene>
<dbReference type="AlphaFoldDB" id="A0A1J4MUL7"/>
<keyword evidence="3" id="KW-1185">Reference proteome</keyword>
<feature type="coiled-coil region" evidence="1">
    <location>
        <begin position="237"/>
        <end position="264"/>
    </location>
</feature>
<sequence>MEDLKYKEFPKSVQLDGSNMSTIVHKSATVFSDSSTNLLNCSKCKSYQLQDSYLCALCGSIVCINCKSSDIIVLANKVNVCHYCLEKITNDKINNIQEELDIKNQINLNLKKGLEEQLQIIARCKSFITSIEGSLLQQGLWKNLCELRNEIPISDLFHKSESGIQHWVQTIRKLEKENLELKVQLQDYQYNIVTLEEQVKLLVDDCKSSQGFIESFKQVSFERENLKNVATETANLVEKYKVENESLKIRCFRLEQRVKQLTDNYSNDFDQFPIISFNRSATNDSRIITLSSGLQQSHVVFENTSHVFRNAQLVQCWESFIVLISKICCC</sequence>
<dbReference type="GeneID" id="92366945"/>
<accession>A0A1J4MUL7</accession>